<evidence type="ECO:0000313" key="5">
    <source>
        <dbReference type="Proteomes" id="UP000597762"/>
    </source>
</evidence>
<dbReference type="OrthoDB" id="10067014at2759"/>
<dbReference type="Gene3D" id="3.30.710.10">
    <property type="entry name" value="Potassium Channel Kv1.1, Chain A"/>
    <property type="match status" value="1"/>
</dbReference>
<dbReference type="SUPFAM" id="SSF54695">
    <property type="entry name" value="POZ domain"/>
    <property type="match status" value="1"/>
</dbReference>
<feature type="compositionally biased region" description="Polar residues" evidence="2">
    <location>
        <begin position="214"/>
        <end position="225"/>
    </location>
</feature>
<feature type="coiled-coil region" evidence="1">
    <location>
        <begin position="296"/>
        <end position="354"/>
    </location>
</feature>
<dbReference type="InterPro" id="IPR000210">
    <property type="entry name" value="BTB/POZ_dom"/>
</dbReference>
<dbReference type="Proteomes" id="UP000597762">
    <property type="component" value="Unassembled WGS sequence"/>
</dbReference>
<evidence type="ECO:0000256" key="1">
    <source>
        <dbReference type="SAM" id="Coils"/>
    </source>
</evidence>
<name>A0A812EJ74_ACAPH</name>
<proteinExistence type="predicted"/>
<keyword evidence="1" id="KW-0175">Coiled coil</keyword>
<dbReference type="PROSITE" id="PS50097">
    <property type="entry name" value="BTB"/>
    <property type="match status" value="1"/>
</dbReference>
<dbReference type="EMBL" id="CAHIKZ030005439">
    <property type="protein sequence ID" value="CAE1325125.1"/>
    <property type="molecule type" value="Genomic_DNA"/>
</dbReference>
<dbReference type="InterPro" id="IPR011333">
    <property type="entry name" value="SKP1/BTB/POZ_sf"/>
</dbReference>
<accession>A0A812EJ74</accession>
<dbReference type="Pfam" id="PF00651">
    <property type="entry name" value="BTB"/>
    <property type="match status" value="1"/>
</dbReference>
<dbReference type="SMART" id="SM00225">
    <property type="entry name" value="BTB"/>
    <property type="match status" value="1"/>
</dbReference>
<evidence type="ECO:0000259" key="3">
    <source>
        <dbReference type="PROSITE" id="PS50097"/>
    </source>
</evidence>
<sequence length="578" mass="64939">MCISCSSGLEFIPASDSLNQSVTCWKASNNNFFRSLLCLHIFTQLSHYLQLSPTRCLPVCRLYQVGNWIIIEANKFCNLLSSSGCSSVSVFQTNLNVMTKSTLKVVCDPYSGLKYVTLSKEKTKSGGRDLYNRHGNSAFSNIPNLMPELVDTPLCPVKSFEKYLSKLHPLCDRLWQRPHRKAMKRTITNVSRRRSTASKPAIATIKHKLWPKHGSSNNRASSGTIPRSVANKHLEQNTTAIPGGSEWTFENIRSEMDVNTSQSFLNPSTSSPSINSYNLNTQNSGIDTKPLTVNQADLKKQQLEFLEAQMLQADVEAKKRQAEVQKRQAELAEAKKLAEKLAEEERLRKESENKIYKYMVLNHEKKILETLRALWKGNQFCDATLQNECISIPVHKILLIACCPKILETYDYIMKDTNVQVCFPRKVTAEALKAFVDYLYNGSLNLSKSILDSMEYLSGMLGLDDIRQLCNQFRSDMLNDSICLPDKTIVNVTNSHDQSSHQMSYNDPILPPPPIVRPSTHSTATPTAVSIQLSSNFQDVSVSSAQSNDFSLFPEPHSNSVLTECDNNLSFQFPVPVT</sequence>
<protein>
    <recommendedName>
        <fullName evidence="3">BTB domain-containing protein</fullName>
    </recommendedName>
</protein>
<dbReference type="PANTHER" id="PTHR45632:SF17">
    <property type="entry name" value="KELCH-LIKE PROTEIN 31"/>
    <property type="match status" value="1"/>
</dbReference>
<feature type="region of interest" description="Disordered" evidence="2">
    <location>
        <begin position="211"/>
        <end position="245"/>
    </location>
</feature>
<dbReference type="AlphaFoldDB" id="A0A812EJ74"/>
<feature type="domain" description="BTB" evidence="3">
    <location>
        <begin position="381"/>
        <end position="448"/>
    </location>
</feature>
<dbReference type="PANTHER" id="PTHR45632">
    <property type="entry name" value="LD33804P"/>
    <property type="match status" value="1"/>
</dbReference>
<organism evidence="4 5">
    <name type="scientific">Acanthosepion pharaonis</name>
    <name type="common">Pharaoh cuttlefish</name>
    <name type="synonym">Sepia pharaonis</name>
    <dbReference type="NCBI Taxonomy" id="158019"/>
    <lineage>
        <taxon>Eukaryota</taxon>
        <taxon>Metazoa</taxon>
        <taxon>Spiralia</taxon>
        <taxon>Lophotrochozoa</taxon>
        <taxon>Mollusca</taxon>
        <taxon>Cephalopoda</taxon>
        <taxon>Coleoidea</taxon>
        <taxon>Decapodiformes</taxon>
        <taxon>Sepiida</taxon>
        <taxon>Sepiina</taxon>
        <taxon>Sepiidae</taxon>
        <taxon>Acanthosepion</taxon>
    </lineage>
</organism>
<comment type="caution">
    <text evidence="4">The sequence shown here is derived from an EMBL/GenBank/DDBJ whole genome shotgun (WGS) entry which is preliminary data.</text>
</comment>
<evidence type="ECO:0000313" key="4">
    <source>
        <dbReference type="EMBL" id="CAE1325125.1"/>
    </source>
</evidence>
<evidence type="ECO:0000256" key="2">
    <source>
        <dbReference type="SAM" id="MobiDB-lite"/>
    </source>
</evidence>
<reference evidence="4" key="1">
    <citation type="submission" date="2021-01" db="EMBL/GenBank/DDBJ databases">
        <authorList>
            <person name="Li R."/>
            <person name="Bekaert M."/>
        </authorList>
    </citation>
    <scope>NUCLEOTIDE SEQUENCE</scope>
    <source>
        <strain evidence="4">Farmed</strain>
    </source>
</reference>
<keyword evidence="5" id="KW-1185">Reference proteome</keyword>
<gene>
    <name evidence="4" type="ORF">SPHA_74771</name>
</gene>